<dbReference type="EMBL" id="JHEG02000059">
    <property type="protein sequence ID" value="KIE07393.1"/>
    <property type="molecule type" value="Genomic_DNA"/>
</dbReference>
<evidence type="ECO:0000313" key="3">
    <source>
        <dbReference type="EMBL" id="KIE07393.1"/>
    </source>
</evidence>
<dbReference type="Pfam" id="PF01593">
    <property type="entry name" value="Amino_oxidase"/>
    <property type="match status" value="1"/>
</dbReference>
<keyword evidence="4" id="KW-1185">Reference proteome</keyword>
<gene>
    <name evidence="3" type="ORF">DA73_0240560</name>
    <name evidence="2" type="ORF">DA73_0400029410</name>
</gene>
<dbReference type="PANTHER" id="PTHR16128">
    <property type="entry name" value="FAD/NAD(P)-BINDING OXIDOREDUCTASE FAMILY PROTEIN"/>
    <property type="match status" value="1"/>
</dbReference>
<reference evidence="3" key="1">
    <citation type="journal article" date="2015" name="Genome Announc.">
        <title>Draft Genome Sequence of Tolypothrix boutellei Strain VB521301.</title>
        <authorList>
            <person name="Chandrababunaidu M.M."/>
            <person name="Singh D."/>
            <person name="Sen D."/>
            <person name="Bhan S."/>
            <person name="Das S."/>
            <person name="Gupta A."/>
            <person name="Adhikary S.P."/>
            <person name="Tripathy S."/>
        </authorList>
    </citation>
    <scope>NUCLEOTIDE SEQUENCE</scope>
    <source>
        <strain evidence="3">VB521301</strain>
    </source>
</reference>
<name>A0A0C1QUA4_9CYAN</name>
<dbReference type="Gene3D" id="3.90.660.10">
    <property type="match status" value="1"/>
</dbReference>
<dbReference type="EMBL" id="JHEG04000001">
    <property type="protein sequence ID" value="KAF3889139.1"/>
    <property type="molecule type" value="Genomic_DNA"/>
</dbReference>
<dbReference type="GO" id="GO:0016491">
    <property type="term" value="F:oxidoreductase activity"/>
    <property type="evidence" value="ECO:0007669"/>
    <property type="project" value="InterPro"/>
</dbReference>
<accession>A0A0C1QUA4</accession>
<comment type="caution">
    <text evidence="3">The sequence shown here is derived from an EMBL/GenBank/DDBJ whole genome shotgun (WGS) entry which is preliminary data.</text>
</comment>
<feature type="domain" description="Amine oxidase" evidence="1">
    <location>
        <begin position="108"/>
        <end position="336"/>
    </location>
</feature>
<dbReference type="AlphaFoldDB" id="A0A0C1QUA4"/>
<dbReference type="OrthoDB" id="5792777at2"/>
<organism evidence="3">
    <name type="scientific">Tolypothrix bouteillei VB521301</name>
    <dbReference type="NCBI Taxonomy" id="1479485"/>
    <lineage>
        <taxon>Bacteria</taxon>
        <taxon>Bacillati</taxon>
        <taxon>Cyanobacteriota</taxon>
        <taxon>Cyanophyceae</taxon>
        <taxon>Nostocales</taxon>
        <taxon>Tolypothrichaceae</taxon>
        <taxon>Tolypothrix</taxon>
    </lineage>
</organism>
<reference evidence="2" key="2">
    <citation type="submission" date="2019-11" db="EMBL/GenBank/DDBJ databases">
        <title>Improved Assembly of Tolypothrix boutellei genome.</title>
        <authorList>
            <person name="Sarangi A.N."/>
            <person name="Mukherjee M."/>
            <person name="Ghosh S."/>
            <person name="Singh D."/>
            <person name="Das A."/>
            <person name="Kant S."/>
            <person name="Prusty A."/>
            <person name="Tripathy S."/>
        </authorList>
    </citation>
    <scope>NUCLEOTIDE SEQUENCE</scope>
    <source>
        <strain evidence="2">VB521301</strain>
    </source>
</reference>
<protein>
    <submittedName>
        <fullName evidence="3">FAD-dependent oxidoreductase</fullName>
    </submittedName>
    <submittedName>
        <fullName evidence="2">NAD(P)-binding protein</fullName>
    </submittedName>
</protein>
<sequence length="359" mass="39301">MTDVAVIGAGMAGLVCAQQLKQAGYSVLVVEKSRGLGGRVATRRLFNTCADHGTCYLKPKGELLERFIEVLLQHHILEVWTQTVHELKPHSSVPTPESSVPKPRYTAPVGISAIAKFLAPGLDILLNQRVTAITPTPEKKWRLAMDASNEEITATSVVIAIPSPQALMLLEPLGENILGATFLNNLRSVEFSPCLSAIAGYPSTLKPPIDWKAVTFIEDEHLAWIGLDSSKRSKPQQPVFVLQSSAAFAQHHEQTQDLKPAGEFMLDRAAESLQMSWLKTPEWIQVHRWRYAFPTRPLQATYLAADTAVPLICCGDWCGGNFVEGAMLSGIAAAEATNNSLRHLTLPKLSFLEVFNSSI</sequence>
<dbReference type="PRINTS" id="PR00419">
    <property type="entry name" value="ADXRDTASE"/>
</dbReference>
<dbReference type="Pfam" id="PF13450">
    <property type="entry name" value="NAD_binding_8"/>
    <property type="match status" value="1"/>
</dbReference>
<dbReference type="SUPFAM" id="SSF51905">
    <property type="entry name" value="FAD/NAD(P)-binding domain"/>
    <property type="match status" value="1"/>
</dbReference>
<dbReference type="InterPro" id="IPR036188">
    <property type="entry name" value="FAD/NAD-bd_sf"/>
</dbReference>
<dbReference type="Gene3D" id="3.50.50.60">
    <property type="entry name" value="FAD/NAD(P)-binding domain"/>
    <property type="match status" value="1"/>
</dbReference>
<dbReference type="RefSeq" id="WP_038076827.1">
    <property type="nucleotide sequence ID" value="NZ_JHEG04000001.1"/>
</dbReference>
<dbReference type="InterPro" id="IPR002937">
    <property type="entry name" value="Amino_oxidase"/>
</dbReference>
<dbReference type="STRING" id="1479485.DA73_0240560"/>
<evidence type="ECO:0000313" key="2">
    <source>
        <dbReference type="EMBL" id="KAF3889139.1"/>
    </source>
</evidence>
<evidence type="ECO:0000259" key="1">
    <source>
        <dbReference type="Pfam" id="PF01593"/>
    </source>
</evidence>
<proteinExistence type="predicted"/>
<dbReference type="Proteomes" id="UP000029738">
    <property type="component" value="Unassembled WGS sequence"/>
</dbReference>
<evidence type="ECO:0000313" key="4">
    <source>
        <dbReference type="Proteomes" id="UP000029738"/>
    </source>
</evidence>
<dbReference type="PANTHER" id="PTHR16128:SF5">
    <property type="entry name" value="FAD_NAD(P)-BINDING OXIDOREDUCTASE FAMILY PROTEIN"/>
    <property type="match status" value="1"/>
</dbReference>